<evidence type="ECO:0000313" key="1">
    <source>
        <dbReference type="EMBL" id="TVU10538.1"/>
    </source>
</evidence>
<dbReference type="AlphaFoldDB" id="A0A5J9TI11"/>
<organism evidence="1 2">
    <name type="scientific">Eragrostis curvula</name>
    <name type="common">weeping love grass</name>
    <dbReference type="NCBI Taxonomy" id="38414"/>
    <lineage>
        <taxon>Eukaryota</taxon>
        <taxon>Viridiplantae</taxon>
        <taxon>Streptophyta</taxon>
        <taxon>Embryophyta</taxon>
        <taxon>Tracheophyta</taxon>
        <taxon>Spermatophyta</taxon>
        <taxon>Magnoliopsida</taxon>
        <taxon>Liliopsida</taxon>
        <taxon>Poales</taxon>
        <taxon>Poaceae</taxon>
        <taxon>PACMAD clade</taxon>
        <taxon>Chloridoideae</taxon>
        <taxon>Eragrostideae</taxon>
        <taxon>Eragrostidinae</taxon>
        <taxon>Eragrostis</taxon>
    </lineage>
</organism>
<name>A0A5J9TI11_9POAL</name>
<accession>A0A5J9TI11</accession>
<proteinExistence type="predicted"/>
<dbReference type="Proteomes" id="UP000324897">
    <property type="component" value="Chromosome 3"/>
</dbReference>
<reference evidence="1 2" key="1">
    <citation type="journal article" date="2019" name="Sci. Rep.">
        <title>A high-quality genome of Eragrostis curvula grass provides insights into Poaceae evolution and supports new strategies to enhance forage quality.</title>
        <authorList>
            <person name="Carballo J."/>
            <person name="Santos B.A.C.M."/>
            <person name="Zappacosta D."/>
            <person name="Garbus I."/>
            <person name="Selva J.P."/>
            <person name="Gallo C.A."/>
            <person name="Diaz A."/>
            <person name="Albertini E."/>
            <person name="Caccamo M."/>
            <person name="Echenique V."/>
        </authorList>
    </citation>
    <scope>NUCLEOTIDE SEQUENCE [LARGE SCALE GENOMIC DNA]</scope>
    <source>
        <strain evidence="2">cv. Victoria</strain>
        <tissue evidence="1">Leaf</tissue>
    </source>
</reference>
<keyword evidence="2" id="KW-1185">Reference proteome</keyword>
<evidence type="ECO:0000313" key="2">
    <source>
        <dbReference type="Proteomes" id="UP000324897"/>
    </source>
</evidence>
<comment type="caution">
    <text evidence="1">The sequence shown here is derived from an EMBL/GenBank/DDBJ whole genome shotgun (WGS) entry which is preliminary data.</text>
</comment>
<feature type="non-terminal residue" evidence="1">
    <location>
        <position position="1"/>
    </location>
</feature>
<protein>
    <submittedName>
        <fullName evidence="1">Uncharacterized protein</fullName>
    </submittedName>
</protein>
<gene>
    <name evidence="1" type="ORF">EJB05_44075</name>
</gene>
<sequence length="164" mass="17739">MRESSSMPPCLVDPLTGTVTARLPRFRCENTAVRSPWRVSDGVVFADGTIVLYNVDEFVKNASVVAEAVLRPGDAVWTVVEEQLATSADLCFSSAPALINGEIVLADSRHLCSVKLPAAGGGMADVTQTRLLVLEFASTPDNCWILIDSPWPVLFFLLRLFSLG</sequence>
<dbReference type="EMBL" id="RWGY01000039">
    <property type="protein sequence ID" value="TVU10538.1"/>
    <property type="molecule type" value="Genomic_DNA"/>
</dbReference>
<dbReference type="Gramene" id="TVU10538">
    <property type="protein sequence ID" value="TVU10538"/>
    <property type="gene ID" value="EJB05_44075"/>
</dbReference>